<proteinExistence type="predicted"/>
<gene>
    <name evidence="3" type="ORF">CDV36_006891</name>
</gene>
<keyword evidence="1" id="KW-0812">Transmembrane</keyword>
<protein>
    <submittedName>
        <fullName evidence="3">Uncharacterized protein</fullName>
    </submittedName>
</protein>
<dbReference type="OrthoDB" id="5093088at2759"/>
<evidence type="ECO:0000313" key="4">
    <source>
        <dbReference type="Proteomes" id="UP000277212"/>
    </source>
</evidence>
<reference evidence="3 4" key="1">
    <citation type="submission" date="2017-06" db="EMBL/GenBank/DDBJ databases">
        <title>Comparative genomic analysis of Ambrosia Fusariam Clade fungi.</title>
        <authorList>
            <person name="Stajich J.E."/>
            <person name="Carrillo J."/>
            <person name="Kijimoto T."/>
            <person name="Eskalen A."/>
            <person name="O'Donnell K."/>
            <person name="Kasson M."/>
        </authorList>
    </citation>
    <scope>NUCLEOTIDE SEQUENCE [LARGE SCALE GENOMIC DNA]</scope>
    <source>
        <strain evidence="3">UCR3666</strain>
    </source>
</reference>
<evidence type="ECO:0000313" key="3">
    <source>
        <dbReference type="EMBL" id="RMJ13438.1"/>
    </source>
</evidence>
<keyword evidence="4" id="KW-1185">Reference proteome</keyword>
<keyword evidence="1" id="KW-0472">Membrane</keyword>
<feature type="signal peptide" evidence="2">
    <location>
        <begin position="1"/>
        <end position="22"/>
    </location>
</feature>
<dbReference type="EMBL" id="NKUJ01000108">
    <property type="protein sequence ID" value="RMJ13438.1"/>
    <property type="molecule type" value="Genomic_DNA"/>
</dbReference>
<evidence type="ECO:0000256" key="2">
    <source>
        <dbReference type="SAM" id="SignalP"/>
    </source>
</evidence>
<keyword evidence="1" id="KW-1133">Transmembrane helix</keyword>
<feature type="chain" id="PRO_5017972370" evidence="2">
    <location>
        <begin position="23"/>
        <end position="155"/>
    </location>
</feature>
<dbReference type="AlphaFoldDB" id="A0A3M2S7A4"/>
<sequence>MLLTKKLILLILAALFASSVYAAGESTTAVFSGTITTATSTMPASTGTIVTATDRKVLFSLPSPLPKKKDLPQPPNVPREKDIEYRFLALIALPAVIGLLVLAWARFRLPTFSRCPCWQCRLAIPHFCWAPGNATIHCCVLCRRCESHTVRRAGI</sequence>
<feature type="transmembrane region" description="Helical" evidence="1">
    <location>
        <begin position="85"/>
        <end position="105"/>
    </location>
</feature>
<evidence type="ECO:0000256" key="1">
    <source>
        <dbReference type="SAM" id="Phobius"/>
    </source>
</evidence>
<name>A0A3M2S7A4_9HYPO</name>
<accession>A0A3M2S7A4</accession>
<comment type="caution">
    <text evidence="3">The sequence shown here is derived from an EMBL/GenBank/DDBJ whole genome shotgun (WGS) entry which is preliminary data.</text>
</comment>
<organism evidence="3 4">
    <name type="scientific">Fusarium kuroshium</name>
    <dbReference type="NCBI Taxonomy" id="2010991"/>
    <lineage>
        <taxon>Eukaryota</taxon>
        <taxon>Fungi</taxon>
        <taxon>Dikarya</taxon>
        <taxon>Ascomycota</taxon>
        <taxon>Pezizomycotina</taxon>
        <taxon>Sordariomycetes</taxon>
        <taxon>Hypocreomycetidae</taxon>
        <taxon>Hypocreales</taxon>
        <taxon>Nectriaceae</taxon>
        <taxon>Fusarium</taxon>
        <taxon>Fusarium solani species complex</taxon>
    </lineage>
</organism>
<keyword evidence="2" id="KW-0732">Signal</keyword>
<dbReference type="Proteomes" id="UP000277212">
    <property type="component" value="Unassembled WGS sequence"/>
</dbReference>